<dbReference type="InterPro" id="IPR001387">
    <property type="entry name" value="Cro/C1-type_HTH"/>
</dbReference>
<evidence type="ECO:0000259" key="1">
    <source>
        <dbReference type="PROSITE" id="PS50943"/>
    </source>
</evidence>
<name>A0A1X9YSF9_9BACT</name>
<protein>
    <submittedName>
        <fullName evidence="2">Transcriptional regulator</fullName>
    </submittedName>
</protein>
<dbReference type="PROSITE" id="PS50943">
    <property type="entry name" value="HTH_CROC1"/>
    <property type="match status" value="1"/>
</dbReference>
<dbReference type="OrthoDB" id="674774at2"/>
<dbReference type="AlphaFoldDB" id="A0A1X9YSF9"/>
<dbReference type="RefSeq" id="WP_025606899.1">
    <property type="nucleotide sequence ID" value="NZ_CP021235.1"/>
</dbReference>
<sequence>METAARKRPIHLGDHVRRMRTALGVKQSALANELGTTQQNISRIEQEEEVDDVTLEKIAGALGVSAEAIKNFTEDGPVFHIQNMNDNSGNFNQYNFNPIEKIVELYDALLKSEREKVELLERMLKDQGNRD</sequence>
<dbReference type="CDD" id="cd00093">
    <property type="entry name" value="HTH_XRE"/>
    <property type="match status" value="1"/>
</dbReference>
<evidence type="ECO:0000313" key="2">
    <source>
        <dbReference type="EMBL" id="ARS35797.1"/>
    </source>
</evidence>
<dbReference type="GO" id="GO:0003677">
    <property type="term" value="F:DNA binding"/>
    <property type="evidence" value="ECO:0007669"/>
    <property type="project" value="InterPro"/>
</dbReference>
<gene>
    <name evidence="2" type="ORF">CA264_10275</name>
</gene>
<dbReference type="KEGG" id="pact:CA264_10275"/>
<keyword evidence="3" id="KW-1185">Reference proteome</keyword>
<feature type="domain" description="HTH cro/C1-type" evidence="1">
    <location>
        <begin position="16"/>
        <end position="69"/>
    </location>
</feature>
<dbReference type="STRING" id="709015.GCA_000472485_02073"/>
<dbReference type="InterPro" id="IPR010982">
    <property type="entry name" value="Lambda_DNA-bd_dom_sf"/>
</dbReference>
<dbReference type="SMART" id="SM00530">
    <property type="entry name" value="HTH_XRE"/>
    <property type="match status" value="1"/>
</dbReference>
<reference evidence="3" key="1">
    <citation type="submission" date="2017-05" db="EMBL/GenBank/DDBJ databases">
        <authorList>
            <person name="Ray J."/>
            <person name="Price M."/>
            <person name="Deutschbauer A."/>
        </authorList>
    </citation>
    <scope>NUCLEOTIDE SEQUENCE [LARGE SCALE GENOMIC DNA]</scope>
    <source>
        <strain evidence="3">DSM 19842</strain>
    </source>
</reference>
<proteinExistence type="predicted"/>
<organism evidence="2 3">
    <name type="scientific">Pontibacter actiniarum</name>
    <dbReference type="NCBI Taxonomy" id="323450"/>
    <lineage>
        <taxon>Bacteria</taxon>
        <taxon>Pseudomonadati</taxon>
        <taxon>Bacteroidota</taxon>
        <taxon>Cytophagia</taxon>
        <taxon>Cytophagales</taxon>
        <taxon>Hymenobacteraceae</taxon>
        <taxon>Pontibacter</taxon>
    </lineage>
</organism>
<dbReference type="Proteomes" id="UP000266292">
    <property type="component" value="Chromosome"/>
</dbReference>
<dbReference type="EMBL" id="CP021235">
    <property type="protein sequence ID" value="ARS35797.1"/>
    <property type="molecule type" value="Genomic_DNA"/>
</dbReference>
<dbReference type="Gene3D" id="1.10.260.40">
    <property type="entry name" value="lambda repressor-like DNA-binding domains"/>
    <property type="match status" value="1"/>
</dbReference>
<evidence type="ECO:0000313" key="3">
    <source>
        <dbReference type="Proteomes" id="UP000266292"/>
    </source>
</evidence>
<accession>A0A1X9YSF9</accession>
<dbReference type="Pfam" id="PF01381">
    <property type="entry name" value="HTH_3"/>
    <property type="match status" value="1"/>
</dbReference>
<dbReference type="SUPFAM" id="SSF47413">
    <property type="entry name" value="lambda repressor-like DNA-binding domains"/>
    <property type="match status" value="1"/>
</dbReference>